<reference evidence="1" key="1">
    <citation type="journal article" date="2014" name="Front. Microbiol.">
        <title>High frequency of phylogenetically diverse reductive dehalogenase-homologous genes in deep subseafloor sedimentary metagenomes.</title>
        <authorList>
            <person name="Kawai M."/>
            <person name="Futagami T."/>
            <person name="Toyoda A."/>
            <person name="Takaki Y."/>
            <person name="Nishi S."/>
            <person name="Hori S."/>
            <person name="Arai W."/>
            <person name="Tsubouchi T."/>
            <person name="Morono Y."/>
            <person name="Uchiyama I."/>
            <person name="Ito T."/>
            <person name="Fujiyama A."/>
            <person name="Inagaki F."/>
            <person name="Takami H."/>
        </authorList>
    </citation>
    <scope>NUCLEOTIDE SEQUENCE</scope>
    <source>
        <strain evidence="1">Expedition CK06-06</strain>
    </source>
</reference>
<protein>
    <submittedName>
        <fullName evidence="1">Uncharacterized protein</fullName>
    </submittedName>
</protein>
<evidence type="ECO:0000313" key="1">
    <source>
        <dbReference type="EMBL" id="GAH80943.1"/>
    </source>
</evidence>
<feature type="non-terminal residue" evidence="1">
    <location>
        <position position="1"/>
    </location>
</feature>
<proteinExistence type="predicted"/>
<sequence>TAKFEAMLETFSDRALTSFFIYLLESIPEALE</sequence>
<dbReference type="EMBL" id="BARU01038104">
    <property type="protein sequence ID" value="GAH80943.1"/>
    <property type="molecule type" value="Genomic_DNA"/>
</dbReference>
<gene>
    <name evidence="1" type="ORF">S03H2_59268</name>
</gene>
<comment type="caution">
    <text evidence="1">The sequence shown here is derived from an EMBL/GenBank/DDBJ whole genome shotgun (WGS) entry which is preliminary data.</text>
</comment>
<organism evidence="1">
    <name type="scientific">marine sediment metagenome</name>
    <dbReference type="NCBI Taxonomy" id="412755"/>
    <lineage>
        <taxon>unclassified sequences</taxon>
        <taxon>metagenomes</taxon>
        <taxon>ecological metagenomes</taxon>
    </lineage>
</organism>
<accession>X1KFU7</accession>
<dbReference type="AlphaFoldDB" id="X1KFU7"/>
<name>X1KFU7_9ZZZZ</name>